<organism evidence="1 3">
    <name type="scientific">Boletus reticuloceps</name>
    <dbReference type="NCBI Taxonomy" id="495285"/>
    <lineage>
        <taxon>Eukaryota</taxon>
        <taxon>Fungi</taxon>
        <taxon>Dikarya</taxon>
        <taxon>Basidiomycota</taxon>
        <taxon>Agaricomycotina</taxon>
        <taxon>Agaricomycetes</taxon>
        <taxon>Agaricomycetidae</taxon>
        <taxon>Boletales</taxon>
        <taxon>Boletineae</taxon>
        <taxon>Boletaceae</taxon>
        <taxon>Boletoideae</taxon>
        <taxon>Boletus</taxon>
    </lineage>
</organism>
<keyword evidence="3" id="KW-1185">Reference proteome</keyword>
<evidence type="ECO:0000313" key="2">
    <source>
        <dbReference type="EMBL" id="KAG6371715.1"/>
    </source>
</evidence>
<sequence length="78" mass="8279">MSSKSARPICSTLSTTSSRVSAAPSERGFFSPLASQNTSLHTLRSHVFGPRLEVSNSPELVLAQGNIAMSPEYALGRT</sequence>
<accession>A0A8I2YDD6</accession>
<proteinExistence type="predicted"/>
<dbReference type="EMBL" id="JAGFBS010000032">
    <property type="protein sequence ID" value="KAG6371715.1"/>
    <property type="molecule type" value="Genomic_DNA"/>
</dbReference>
<protein>
    <submittedName>
        <fullName evidence="1">Uncharacterized protein</fullName>
    </submittedName>
</protein>
<dbReference type="Proteomes" id="UP000683000">
    <property type="component" value="Unassembled WGS sequence"/>
</dbReference>
<evidence type="ECO:0000313" key="1">
    <source>
        <dbReference type="EMBL" id="KAG6369949.1"/>
    </source>
</evidence>
<reference evidence="1" key="1">
    <citation type="submission" date="2021-03" db="EMBL/GenBank/DDBJ databases">
        <title>Evolutionary innovations through gain and loss of genes in the ectomycorrhizal Boletales.</title>
        <authorList>
            <person name="Wu G."/>
            <person name="Miyauchi S."/>
            <person name="Morin E."/>
            <person name="Yang Z.-L."/>
            <person name="Xu J."/>
            <person name="Martin F.M."/>
        </authorList>
    </citation>
    <scope>NUCLEOTIDE SEQUENCE</scope>
    <source>
        <strain evidence="1">BR01</strain>
    </source>
</reference>
<comment type="caution">
    <text evidence="1">The sequence shown here is derived from an EMBL/GenBank/DDBJ whole genome shotgun (WGS) entry which is preliminary data.</text>
</comment>
<dbReference type="EMBL" id="JAGFBS010000059">
    <property type="protein sequence ID" value="KAG6369949.1"/>
    <property type="molecule type" value="Genomic_DNA"/>
</dbReference>
<gene>
    <name evidence="1" type="ORF">JVT61DRAFT_12576</name>
    <name evidence="2" type="ORF">JVT61DRAFT_9059</name>
</gene>
<name>A0A8I2YDD6_9AGAM</name>
<evidence type="ECO:0000313" key="3">
    <source>
        <dbReference type="Proteomes" id="UP000683000"/>
    </source>
</evidence>
<dbReference type="AlphaFoldDB" id="A0A8I2YDD6"/>